<feature type="transmembrane region" description="Helical" evidence="2">
    <location>
        <begin position="6"/>
        <end position="26"/>
    </location>
</feature>
<feature type="transmembrane region" description="Helical" evidence="2">
    <location>
        <begin position="141"/>
        <end position="163"/>
    </location>
</feature>
<proteinExistence type="predicted"/>
<feature type="transmembrane region" description="Helical" evidence="2">
    <location>
        <begin position="175"/>
        <end position="194"/>
    </location>
</feature>
<dbReference type="OrthoDB" id="10647582at2759"/>
<keyword evidence="2" id="KW-0812">Transmembrane</keyword>
<name>A0A177WX88_BATDL</name>
<organism evidence="3 4">
    <name type="scientific">Batrachochytrium dendrobatidis (strain JEL423)</name>
    <dbReference type="NCBI Taxonomy" id="403673"/>
    <lineage>
        <taxon>Eukaryota</taxon>
        <taxon>Fungi</taxon>
        <taxon>Fungi incertae sedis</taxon>
        <taxon>Chytridiomycota</taxon>
        <taxon>Chytridiomycota incertae sedis</taxon>
        <taxon>Chytridiomycetes</taxon>
        <taxon>Rhizophydiales</taxon>
        <taxon>Rhizophydiales incertae sedis</taxon>
        <taxon>Batrachochytrium</taxon>
    </lineage>
</organism>
<reference evidence="3 4" key="2">
    <citation type="submission" date="2016-05" db="EMBL/GenBank/DDBJ databases">
        <title>Lineage-specific infection strategies underlie the spectrum of fungal disease in amphibians.</title>
        <authorList>
            <person name="Cuomo C.A."/>
            <person name="Farrer R.A."/>
            <person name="James T."/>
            <person name="Longcore J."/>
            <person name="Birren B."/>
        </authorList>
    </citation>
    <scope>NUCLEOTIDE SEQUENCE [LARGE SCALE GENOMIC DNA]</scope>
    <source>
        <strain evidence="3 4">JEL423</strain>
    </source>
</reference>
<reference evidence="3 4" key="1">
    <citation type="submission" date="2006-10" db="EMBL/GenBank/DDBJ databases">
        <title>The Genome Sequence of Batrachochytrium dendrobatidis JEL423.</title>
        <authorList>
            <consortium name="The Broad Institute Genome Sequencing Platform"/>
            <person name="Birren B."/>
            <person name="Lander E."/>
            <person name="Galagan J."/>
            <person name="Cuomo C."/>
            <person name="Devon K."/>
            <person name="Jaffe D."/>
            <person name="Butler J."/>
            <person name="Alvarez P."/>
            <person name="Gnerre S."/>
            <person name="Grabherr M."/>
            <person name="Kleber M."/>
            <person name="Mauceli E."/>
            <person name="Brockman W."/>
            <person name="Young S."/>
            <person name="LaButti K."/>
            <person name="Sykes S."/>
            <person name="DeCaprio D."/>
            <person name="Crawford M."/>
            <person name="Koehrsen M."/>
            <person name="Engels R."/>
            <person name="Montgomery P."/>
            <person name="Pearson M."/>
            <person name="Howarth C."/>
            <person name="Larson L."/>
            <person name="White J."/>
            <person name="O'Leary S."/>
            <person name="Kodira C."/>
            <person name="Zeng Q."/>
            <person name="Yandava C."/>
            <person name="Alvarado L."/>
            <person name="Longcore J."/>
            <person name="James T."/>
        </authorList>
    </citation>
    <scope>NUCLEOTIDE SEQUENCE [LARGE SCALE GENOMIC DNA]</scope>
    <source>
        <strain evidence="3 4">JEL423</strain>
    </source>
</reference>
<protein>
    <submittedName>
        <fullName evidence="3">Uncharacterized protein</fullName>
    </submittedName>
</protein>
<sequence length="304" mass="33935">MTYDPINYASISLVVMIEIVVLVLFYRVRKLPSLLYGNCLRSAGLLVIINAIIDACWEYILEMQGPVGTSMSNVLRGIETICFIVAQLEFLKILTPFFGYVTPKAVTYVQIGVVAVSQIYLITAFYPFFPGAFYSLRWVQIIWPSALGIYDLMQQTFLVYFVLYRLRDTTATFRIQFVLLAVSCFVILSGGAIITMTVTGHSRPGISLLGDLSLHIYGECSFISMELLRAVIQNPATRRNQNANFTDSMATASNGVLESAEKKKVSAKKKSLPKNQLKHTPAFKEKSTKSKTLGSMDEINLDKS</sequence>
<feature type="transmembrane region" description="Helical" evidence="2">
    <location>
        <begin position="106"/>
        <end position="129"/>
    </location>
</feature>
<evidence type="ECO:0000256" key="1">
    <source>
        <dbReference type="SAM" id="MobiDB-lite"/>
    </source>
</evidence>
<accession>A0A177WX88</accession>
<keyword evidence="2" id="KW-1133">Transmembrane helix</keyword>
<dbReference type="VEuPathDB" id="FungiDB:BDEG_27911"/>
<dbReference type="EMBL" id="DS022313">
    <property type="protein sequence ID" value="OAJ44709.1"/>
    <property type="molecule type" value="Genomic_DNA"/>
</dbReference>
<evidence type="ECO:0000313" key="3">
    <source>
        <dbReference type="EMBL" id="OAJ44709.1"/>
    </source>
</evidence>
<feature type="transmembrane region" description="Helical" evidence="2">
    <location>
        <begin position="73"/>
        <end position="94"/>
    </location>
</feature>
<evidence type="ECO:0000313" key="4">
    <source>
        <dbReference type="Proteomes" id="UP000077115"/>
    </source>
</evidence>
<evidence type="ECO:0000256" key="2">
    <source>
        <dbReference type="SAM" id="Phobius"/>
    </source>
</evidence>
<gene>
    <name evidence="3" type="ORF">BDEG_27911</name>
</gene>
<feature type="region of interest" description="Disordered" evidence="1">
    <location>
        <begin position="258"/>
        <end position="304"/>
    </location>
</feature>
<dbReference type="Proteomes" id="UP000077115">
    <property type="component" value="Unassembled WGS sequence"/>
</dbReference>
<dbReference type="AlphaFoldDB" id="A0A177WX88"/>
<keyword evidence="2" id="KW-0472">Membrane</keyword>
<feature type="transmembrane region" description="Helical" evidence="2">
    <location>
        <begin position="33"/>
        <end position="53"/>
    </location>
</feature>